<dbReference type="SUPFAM" id="SSF54534">
    <property type="entry name" value="FKBP-like"/>
    <property type="match status" value="1"/>
</dbReference>
<evidence type="ECO:0000256" key="5">
    <source>
        <dbReference type="PROSITE-ProRule" id="PRU00277"/>
    </source>
</evidence>
<dbReference type="Pfam" id="PF22199">
    <property type="entry name" value="FKBP26_IF"/>
    <property type="match status" value="1"/>
</dbReference>
<evidence type="ECO:0000313" key="8">
    <source>
        <dbReference type="EMBL" id="RLG70286.1"/>
    </source>
</evidence>
<evidence type="ECO:0000256" key="1">
    <source>
        <dbReference type="ARBA" id="ARBA00000971"/>
    </source>
</evidence>
<reference evidence="8 9" key="1">
    <citation type="submission" date="2018-06" db="EMBL/GenBank/DDBJ databases">
        <title>Extensive metabolic versatility and redundancy in microbially diverse, dynamic hydrothermal sediments.</title>
        <authorList>
            <person name="Dombrowski N."/>
            <person name="Teske A."/>
            <person name="Baker B.J."/>
        </authorList>
    </citation>
    <scope>NUCLEOTIDE SEQUENCE [LARGE SCALE GENOMIC DNA]</scope>
    <source>
        <strain evidence="8">B9_G13</strain>
    </source>
</reference>
<keyword evidence="3 5" id="KW-0697">Rotamase</keyword>
<dbReference type="EC" id="5.2.1.8" evidence="6"/>
<dbReference type="GO" id="GO:0003755">
    <property type="term" value="F:peptidyl-prolyl cis-trans isomerase activity"/>
    <property type="evidence" value="ECO:0007669"/>
    <property type="project" value="UniProtKB-UniRule"/>
</dbReference>
<organism evidence="8 9">
    <name type="scientific">Candidatus Iainarchaeum sp</name>
    <dbReference type="NCBI Taxonomy" id="3101447"/>
    <lineage>
        <taxon>Archaea</taxon>
        <taxon>Candidatus Iainarchaeota</taxon>
        <taxon>Candidatus Iainarchaeia</taxon>
        <taxon>Candidatus Iainarchaeales</taxon>
        <taxon>Candidatus Iainarchaeaceae</taxon>
        <taxon>Candidatus Iainarchaeum</taxon>
    </lineage>
</organism>
<proteinExistence type="inferred from homology"/>
<evidence type="ECO:0000256" key="3">
    <source>
        <dbReference type="ARBA" id="ARBA00023110"/>
    </source>
</evidence>
<dbReference type="Pfam" id="PF00254">
    <property type="entry name" value="FKBP_C"/>
    <property type="match status" value="1"/>
</dbReference>
<dbReference type="InterPro" id="IPR001179">
    <property type="entry name" value="PPIase_FKBP_dom"/>
</dbReference>
<dbReference type="Gene3D" id="2.40.10.330">
    <property type="match status" value="1"/>
</dbReference>
<dbReference type="InterPro" id="IPR046357">
    <property type="entry name" value="PPIase_dom_sf"/>
</dbReference>
<protein>
    <recommendedName>
        <fullName evidence="6">Peptidyl-prolyl cis-trans isomerase</fullName>
        <ecNumber evidence="6">5.2.1.8</ecNumber>
    </recommendedName>
</protein>
<sequence>MAFKDGDIVKVHYTAFQDNEVVETTKEEVAIKEGIFDEKRKYQAAIAVIGERNFFEKVDNELKNMSVGEKKRIKLEPKEAFGERNDELVRVVALKEFKKRNITPFPGLVVDLNGLKGRVQSVSGGRVRVDFNHPLAGKEIEFELEVIEKIEGDENKAKALIEKFFSFAKDDIKFEFKENALVVEAPAHKLVGVEGLKRAFAKAALKSTKAKEVKFVESFTEELLKETEAKEESKEQK</sequence>
<name>A0A497JGZ9_9ARCH</name>
<dbReference type="PROSITE" id="PS50059">
    <property type="entry name" value="FKBP_PPIASE"/>
    <property type="match status" value="1"/>
</dbReference>
<evidence type="ECO:0000313" key="9">
    <source>
        <dbReference type="Proteomes" id="UP000277633"/>
    </source>
</evidence>
<dbReference type="Gene3D" id="3.10.50.40">
    <property type="match status" value="1"/>
</dbReference>
<dbReference type="Proteomes" id="UP000277633">
    <property type="component" value="Unassembled WGS sequence"/>
</dbReference>
<accession>A0A497JGZ9</accession>
<dbReference type="InterPro" id="IPR054016">
    <property type="entry name" value="FKBP26_IF"/>
</dbReference>
<gene>
    <name evidence="8" type="ORF">DRO07_00560</name>
</gene>
<dbReference type="InterPro" id="IPR048261">
    <property type="entry name" value="SlpA/SlyD-like_ins_sf"/>
</dbReference>
<dbReference type="PANTHER" id="PTHR47861:SF2">
    <property type="entry name" value="LONG-TYPE PEPTIDYL-PROLYL CIS-TRANS ISOMERASE"/>
    <property type="match status" value="1"/>
</dbReference>
<keyword evidence="4 5" id="KW-0413">Isomerase</keyword>
<dbReference type="EMBL" id="QMWO01000011">
    <property type="protein sequence ID" value="RLG70286.1"/>
    <property type="molecule type" value="Genomic_DNA"/>
</dbReference>
<feature type="domain" description="PPIase FKBP-type" evidence="7">
    <location>
        <begin position="6"/>
        <end position="118"/>
    </location>
</feature>
<comment type="caution">
    <text evidence="8">The sequence shown here is derived from an EMBL/GenBank/DDBJ whole genome shotgun (WGS) entry which is preliminary data.</text>
</comment>
<evidence type="ECO:0000256" key="4">
    <source>
        <dbReference type="ARBA" id="ARBA00023235"/>
    </source>
</evidence>
<dbReference type="PANTHER" id="PTHR47861">
    <property type="entry name" value="FKBP-TYPE PEPTIDYL-PROLYL CIS-TRANS ISOMERASE SLYD"/>
    <property type="match status" value="1"/>
</dbReference>
<comment type="similarity">
    <text evidence="2 6">Belongs to the FKBP-type PPIase family.</text>
</comment>
<dbReference type="AlphaFoldDB" id="A0A497JGZ9"/>
<evidence type="ECO:0000256" key="6">
    <source>
        <dbReference type="RuleBase" id="RU003915"/>
    </source>
</evidence>
<evidence type="ECO:0000256" key="2">
    <source>
        <dbReference type="ARBA" id="ARBA00006577"/>
    </source>
</evidence>
<evidence type="ECO:0000259" key="7">
    <source>
        <dbReference type="PROSITE" id="PS50059"/>
    </source>
</evidence>
<comment type="catalytic activity">
    <reaction evidence="1 5 6">
        <text>[protein]-peptidylproline (omega=180) = [protein]-peptidylproline (omega=0)</text>
        <dbReference type="Rhea" id="RHEA:16237"/>
        <dbReference type="Rhea" id="RHEA-COMP:10747"/>
        <dbReference type="Rhea" id="RHEA-COMP:10748"/>
        <dbReference type="ChEBI" id="CHEBI:83833"/>
        <dbReference type="ChEBI" id="CHEBI:83834"/>
        <dbReference type="EC" id="5.2.1.8"/>
    </reaction>
</comment>